<dbReference type="AlphaFoldDB" id="A0AAI9T0A5"/>
<keyword evidence="4" id="KW-1185">Reference proteome</keyword>
<reference evidence="3" key="1">
    <citation type="journal article" date="2022" name="DNA Res.">
        <title>Genome analysis of five recently described species of the CUG-Ser clade uncovers Candida theae as a new hybrid lineage with pathogenic potential in the Candida parapsilosis species complex.</title>
        <authorList>
            <person name="Mixao V."/>
            <person name="Del Olmo V."/>
            <person name="Hegedusova E."/>
            <person name="Saus E."/>
            <person name="Pryszcz L."/>
            <person name="Cillingova A."/>
            <person name="Nosek J."/>
            <person name="Gabaldon T."/>
        </authorList>
    </citation>
    <scope>NUCLEOTIDE SEQUENCE</scope>
    <source>
        <strain evidence="3">CBS 10844</strain>
    </source>
</reference>
<evidence type="ECO:0000313" key="4">
    <source>
        <dbReference type="Proteomes" id="UP001202479"/>
    </source>
</evidence>
<organism evidence="3 4">
    <name type="scientific">Candida oxycetoniae</name>
    <dbReference type="NCBI Taxonomy" id="497107"/>
    <lineage>
        <taxon>Eukaryota</taxon>
        <taxon>Fungi</taxon>
        <taxon>Dikarya</taxon>
        <taxon>Ascomycota</taxon>
        <taxon>Saccharomycotina</taxon>
        <taxon>Pichiomycetes</taxon>
        <taxon>Debaryomycetaceae</taxon>
        <taxon>Candida/Lodderomyces clade</taxon>
        <taxon>Candida</taxon>
    </lineage>
</organism>
<accession>A0AAI9T0A5</accession>
<feature type="compositionally biased region" description="Low complexity" evidence="2">
    <location>
        <begin position="75"/>
        <end position="89"/>
    </location>
</feature>
<proteinExistence type="predicted"/>
<feature type="region of interest" description="Disordered" evidence="2">
    <location>
        <begin position="22"/>
        <end position="89"/>
    </location>
</feature>
<dbReference type="GeneID" id="73378916"/>
<gene>
    <name evidence="3" type="ORF">KGF56_001299</name>
</gene>
<dbReference type="EMBL" id="JAHUZD010000026">
    <property type="protein sequence ID" value="KAI3406080.2"/>
    <property type="molecule type" value="Genomic_DNA"/>
</dbReference>
<evidence type="ECO:0000256" key="2">
    <source>
        <dbReference type="SAM" id="MobiDB-lite"/>
    </source>
</evidence>
<protein>
    <submittedName>
        <fullName evidence="3">Uncharacterized protein</fullName>
    </submittedName>
</protein>
<feature type="compositionally biased region" description="Polar residues" evidence="2">
    <location>
        <begin position="27"/>
        <end position="39"/>
    </location>
</feature>
<keyword evidence="1" id="KW-0175">Coiled coil</keyword>
<evidence type="ECO:0000313" key="3">
    <source>
        <dbReference type="EMBL" id="KAI3406080.2"/>
    </source>
</evidence>
<sequence length="294" mass="33238">MSVVSPSILRIQEKFEPKRNSTDGILVSTSQNKINQSASKPVKGKYKDNDIPKIPQIQAHVTPRQSSPLMKTKTESSSTTSSATAITTTSNKSTSTLISKLQLKRIKLHEQYLVKQARIKRLQEELDLQKHELLELEIEIEDVNRQEIALNNQSSPSKQNIYKQAFLQTEKDLKNLKVQDNIKSTTYAPPAPLFSPLKKQASFIMSQAMDECASVTKKASAIFDSQLVKQSNANLDSLTRQTSQFFTSIFKDPKQPQKRDRMDILFDVENLESAHVIHDNDIVDIDNYDSSLSE</sequence>
<comment type="caution">
    <text evidence="3">The sequence shown here is derived from an EMBL/GenBank/DDBJ whole genome shotgun (WGS) entry which is preliminary data.</text>
</comment>
<evidence type="ECO:0000256" key="1">
    <source>
        <dbReference type="SAM" id="Coils"/>
    </source>
</evidence>
<feature type="coiled-coil region" evidence="1">
    <location>
        <begin position="112"/>
        <end position="153"/>
    </location>
</feature>
<dbReference type="RefSeq" id="XP_049181825.1">
    <property type="nucleotide sequence ID" value="XM_049322407.1"/>
</dbReference>
<dbReference type="Proteomes" id="UP001202479">
    <property type="component" value="Unassembled WGS sequence"/>
</dbReference>
<name>A0AAI9T0A5_9ASCO</name>